<dbReference type="AlphaFoldDB" id="A0A0E9T6V4"/>
<dbReference type="EMBL" id="GBXM01060114">
    <property type="protein sequence ID" value="JAH48463.1"/>
    <property type="molecule type" value="Transcribed_RNA"/>
</dbReference>
<evidence type="ECO:0000313" key="1">
    <source>
        <dbReference type="EMBL" id="JAH48463.1"/>
    </source>
</evidence>
<sequence length="40" mass="4270">MRDFDSLYSALVSFSGLSVCSTTISSGLSLDFSWQVTASC</sequence>
<organism evidence="1">
    <name type="scientific">Anguilla anguilla</name>
    <name type="common">European freshwater eel</name>
    <name type="synonym">Muraena anguilla</name>
    <dbReference type="NCBI Taxonomy" id="7936"/>
    <lineage>
        <taxon>Eukaryota</taxon>
        <taxon>Metazoa</taxon>
        <taxon>Chordata</taxon>
        <taxon>Craniata</taxon>
        <taxon>Vertebrata</taxon>
        <taxon>Euteleostomi</taxon>
        <taxon>Actinopterygii</taxon>
        <taxon>Neopterygii</taxon>
        <taxon>Teleostei</taxon>
        <taxon>Anguilliformes</taxon>
        <taxon>Anguillidae</taxon>
        <taxon>Anguilla</taxon>
    </lineage>
</organism>
<reference evidence="1" key="1">
    <citation type="submission" date="2014-11" db="EMBL/GenBank/DDBJ databases">
        <authorList>
            <person name="Amaro Gonzalez C."/>
        </authorList>
    </citation>
    <scope>NUCLEOTIDE SEQUENCE</scope>
</reference>
<protein>
    <submittedName>
        <fullName evidence="1">Uncharacterized protein</fullName>
    </submittedName>
</protein>
<proteinExistence type="predicted"/>
<reference evidence="1" key="2">
    <citation type="journal article" date="2015" name="Fish Shellfish Immunol.">
        <title>Early steps in the European eel (Anguilla anguilla)-Vibrio vulnificus interaction in the gills: Role of the RtxA13 toxin.</title>
        <authorList>
            <person name="Callol A."/>
            <person name="Pajuelo D."/>
            <person name="Ebbesson L."/>
            <person name="Teles M."/>
            <person name="MacKenzie S."/>
            <person name="Amaro C."/>
        </authorList>
    </citation>
    <scope>NUCLEOTIDE SEQUENCE</scope>
</reference>
<name>A0A0E9T6V4_ANGAN</name>
<accession>A0A0E9T6V4</accession>